<dbReference type="Proteomes" id="UP001597458">
    <property type="component" value="Unassembled WGS sequence"/>
</dbReference>
<evidence type="ECO:0000313" key="2">
    <source>
        <dbReference type="Proteomes" id="UP001597458"/>
    </source>
</evidence>
<keyword evidence="2" id="KW-1185">Reference proteome</keyword>
<dbReference type="InterPro" id="IPR025930">
    <property type="entry name" value="NETI"/>
</dbReference>
<dbReference type="RefSeq" id="WP_141191110.1">
    <property type="nucleotide sequence ID" value="NZ_JBHUMR010000001.1"/>
</dbReference>
<gene>
    <name evidence="1" type="ORF">ACFSTF_00765</name>
</gene>
<proteinExistence type="predicted"/>
<comment type="caution">
    <text evidence="1">The sequence shown here is derived from an EMBL/GenBank/DDBJ whole genome shotgun (WGS) entry which is preliminary data.</text>
</comment>
<name>A0ABW5PMU0_9BACI</name>
<evidence type="ECO:0000313" key="1">
    <source>
        <dbReference type="EMBL" id="MFD2615875.1"/>
    </source>
</evidence>
<reference evidence="2" key="1">
    <citation type="journal article" date="2019" name="Int. J. Syst. Evol. Microbiol.">
        <title>The Global Catalogue of Microorganisms (GCM) 10K type strain sequencing project: providing services to taxonomists for standard genome sequencing and annotation.</title>
        <authorList>
            <consortium name="The Broad Institute Genomics Platform"/>
            <consortium name="The Broad Institute Genome Sequencing Center for Infectious Disease"/>
            <person name="Wu L."/>
            <person name="Ma J."/>
        </authorList>
    </citation>
    <scope>NUCLEOTIDE SEQUENCE [LARGE SCALE GENOMIC DNA]</scope>
    <source>
        <strain evidence="2">TISTR 2241</strain>
    </source>
</reference>
<accession>A0ABW5PMU0</accession>
<dbReference type="EMBL" id="JBHUMR010000001">
    <property type="protein sequence ID" value="MFD2615875.1"/>
    <property type="molecule type" value="Genomic_DNA"/>
</dbReference>
<organism evidence="1 2">
    <name type="scientific">Terrilactibacillus laevilacticus</name>
    <dbReference type="NCBI Taxonomy" id="1380157"/>
    <lineage>
        <taxon>Bacteria</taxon>
        <taxon>Bacillati</taxon>
        <taxon>Bacillota</taxon>
        <taxon>Bacilli</taxon>
        <taxon>Bacillales</taxon>
        <taxon>Bacillaceae</taxon>
        <taxon>Terrilactibacillus</taxon>
    </lineage>
</organism>
<sequence length="75" mass="8645">MAKRKKIAAYTNPLKKQFTVDQDKGINACLDQMKKEGYTPVRRMEQPIFKEGDNGPEVIGQMITFEGRLIQKDEQ</sequence>
<dbReference type="Pfam" id="PF14044">
    <property type="entry name" value="NETI"/>
    <property type="match status" value="1"/>
</dbReference>
<protein>
    <submittedName>
        <fullName evidence="1">NETI motif-containing protein</fullName>
    </submittedName>
</protein>